<dbReference type="CDD" id="cd08370">
    <property type="entry name" value="FMT_C_like"/>
    <property type="match status" value="1"/>
</dbReference>
<sequence>MPAPGITLYAMTAKGVAVCDALDKLDPTLVRRVVSADDPGVADGSFARLRQDCAARGVPFHDRRDGVPPEDSTHALAIGWRWLVPPAQGTTLLAFHDSLLPRYRGFNPLVTALIEGDAETGVTALLATDEYDRGDIVGQVAVPLPRPVRLAAAIDLVAAAYGALAAEIGARVLAGAPLVGRPQDEAAASYSLWRDDADYTVDWSQPATRIRDTVYAVGPPYRGARTLVDGVPARLLDVAVEDDVVIANRTPGKVIFVRGGRPTVVCGTGLLRVEELVRDDAGRASMLPLPRFRTRFG</sequence>
<dbReference type="GO" id="GO:0004479">
    <property type="term" value="F:methionyl-tRNA formyltransferase activity"/>
    <property type="evidence" value="ECO:0007669"/>
    <property type="project" value="TreeGrafter"/>
</dbReference>
<dbReference type="InterPro" id="IPR002376">
    <property type="entry name" value="Formyl_transf_N"/>
</dbReference>
<dbReference type="InterPro" id="IPR036477">
    <property type="entry name" value="Formyl_transf_N_sf"/>
</dbReference>
<dbReference type="InterPro" id="IPR011034">
    <property type="entry name" value="Formyl_transferase-like_C_sf"/>
</dbReference>
<dbReference type="EMBL" id="BMQC01000019">
    <property type="protein sequence ID" value="GGK40931.1"/>
    <property type="molecule type" value="Genomic_DNA"/>
</dbReference>
<dbReference type="InterPro" id="IPR005793">
    <property type="entry name" value="Formyl_trans_C"/>
</dbReference>
<dbReference type="PANTHER" id="PTHR11138:SF5">
    <property type="entry name" value="METHIONYL-TRNA FORMYLTRANSFERASE, MITOCHONDRIAL"/>
    <property type="match status" value="1"/>
</dbReference>
<organism evidence="3 4">
    <name type="scientific">Pilimelia terevasa</name>
    <dbReference type="NCBI Taxonomy" id="53372"/>
    <lineage>
        <taxon>Bacteria</taxon>
        <taxon>Bacillati</taxon>
        <taxon>Actinomycetota</taxon>
        <taxon>Actinomycetes</taxon>
        <taxon>Micromonosporales</taxon>
        <taxon>Micromonosporaceae</taxon>
        <taxon>Pilimelia</taxon>
    </lineage>
</organism>
<feature type="domain" description="Formyl transferase C-terminal" evidence="2">
    <location>
        <begin position="197"/>
        <end position="278"/>
    </location>
</feature>
<evidence type="ECO:0000313" key="4">
    <source>
        <dbReference type="Proteomes" id="UP000662200"/>
    </source>
</evidence>
<dbReference type="Pfam" id="PF02911">
    <property type="entry name" value="Formyl_trans_C"/>
    <property type="match status" value="1"/>
</dbReference>
<dbReference type="SUPFAM" id="SSF50486">
    <property type="entry name" value="FMT C-terminal domain-like"/>
    <property type="match status" value="1"/>
</dbReference>
<dbReference type="Gene3D" id="3.40.50.12230">
    <property type="match status" value="1"/>
</dbReference>
<evidence type="ECO:0000259" key="1">
    <source>
        <dbReference type="Pfam" id="PF00551"/>
    </source>
</evidence>
<evidence type="ECO:0000259" key="2">
    <source>
        <dbReference type="Pfam" id="PF02911"/>
    </source>
</evidence>
<feature type="domain" description="Formyl transferase N-terminal" evidence="1">
    <location>
        <begin position="90"/>
        <end position="143"/>
    </location>
</feature>
<name>A0A8J3FLZ5_9ACTN</name>
<keyword evidence="4" id="KW-1185">Reference proteome</keyword>
<dbReference type="Pfam" id="PF00551">
    <property type="entry name" value="Formyl_trans_N"/>
    <property type="match status" value="1"/>
</dbReference>
<dbReference type="SUPFAM" id="SSF53328">
    <property type="entry name" value="Formyltransferase"/>
    <property type="match status" value="1"/>
</dbReference>
<dbReference type="Proteomes" id="UP000662200">
    <property type="component" value="Unassembled WGS sequence"/>
</dbReference>
<dbReference type="AlphaFoldDB" id="A0A8J3FLZ5"/>
<comment type="caution">
    <text evidence="3">The sequence shown here is derived from an EMBL/GenBank/DDBJ whole genome shotgun (WGS) entry which is preliminary data.</text>
</comment>
<protein>
    <recommendedName>
        <fullName evidence="5">Methionyl-tRNA formyltransferase</fullName>
    </recommendedName>
</protein>
<gene>
    <name evidence="3" type="ORF">GCM10010124_37220</name>
</gene>
<accession>A0A8J3FLZ5</accession>
<proteinExistence type="predicted"/>
<dbReference type="GO" id="GO:0005829">
    <property type="term" value="C:cytosol"/>
    <property type="evidence" value="ECO:0007669"/>
    <property type="project" value="TreeGrafter"/>
</dbReference>
<reference evidence="3" key="1">
    <citation type="journal article" date="2014" name="Int. J. Syst. Evol. Microbiol.">
        <title>Complete genome sequence of Corynebacterium casei LMG S-19264T (=DSM 44701T), isolated from a smear-ripened cheese.</title>
        <authorList>
            <consortium name="US DOE Joint Genome Institute (JGI-PGF)"/>
            <person name="Walter F."/>
            <person name="Albersmeier A."/>
            <person name="Kalinowski J."/>
            <person name="Ruckert C."/>
        </authorList>
    </citation>
    <scope>NUCLEOTIDE SEQUENCE</scope>
    <source>
        <strain evidence="3">JCM 3091</strain>
    </source>
</reference>
<dbReference type="PANTHER" id="PTHR11138">
    <property type="entry name" value="METHIONYL-TRNA FORMYLTRANSFERASE"/>
    <property type="match status" value="1"/>
</dbReference>
<evidence type="ECO:0000313" key="3">
    <source>
        <dbReference type="EMBL" id="GGK40931.1"/>
    </source>
</evidence>
<evidence type="ECO:0008006" key="5">
    <source>
        <dbReference type="Google" id="ProtNLM"/>
    </source>
</evidence>
<reference evidence="3" key="2">
    <citation type="submission" date="2020-09" db="EMBL/GenBank/DDBJ databases">
        <authorList>
            <person name="Sun Q."/>
            <person name="Ohkuma M."/>
        </authorList>
    </citation>
    <scope>NUCLEOTIDE SEQUENCE</scope>
    <source>
        <strain evidence="3">JCM 3091</strain>
    </source>
</reference>